<feature type="region of interest" description="Disordered" evidence="1">
    <location>
        <begin position="540"/>
        <end position="578"/>
    </location>
</feature>
<dbReference type="InterPro" id="IPR057559">
    <property type="entry name" value="SAM_6"/>
</dbReference>
<feature type="compositionally biased region" description="Acidic residues" evidence="1">
    <location>
        <begin position="503"/>
        <end position="517"/>
    </location>
</feature>
<dbReference type="AlphaFoldDB" id="A0A135U5S5"/>
<evidence type="ECO:0000259" key="3">
    <source>
        <dbReference type="Pfam" id="PF23395"/>
    </source>
</evidence>
<reference evidence="4 5" key="1">
    <citation type="submission" date="2014-02" db="EMBL/GenBank/DDBJ databases">
        <title>The genome sequence of Colletotrichum salicis CBS 607.94.</title>
        <authorList>
            <person name="Baroncelli R."/>
            <person name="Thon M.R."/>
        </authorList>
    </citation>
    <scope>NUCLEOTIDE SEQUENCE [LARGE SCALE GENOMIC DNA]</scope>
    <source>
        <strain evidence="4 5">CBS 607.94</strain>
    </source>
</reference>
<dbReference type="Pfam" id="PF23395">
    <property type="entry name" value="SAM_6"/>
    <property type="match status" value="1"/>
</dbReference>
<dbReference type="EMBL" id="JFFI01001698">
    <property type="protein sequence ID" value="KXH55712.1"/>
    <property type="molecule type" value="Genomic_DNA"/>
</dbReference>
<evidence type="ECO:0000313" key="4">
    <source>
        <dbReference type="EMBL" id="KXH55712.1"/>
    </source>
</evidence>
<dbReference type="Pfam" id="PF23394">
    <property type="entry name" value="DUF7102"/>
    <property type="match status" value="1"/>
</dbReference>
<keyword evidence="5" id="KW-1185">Reference proteome</keyword>
<gene>
    <name evidence="4" type="ORF">CSAL01_07661</name>
</gene>
<feature type="region of interest" description="Disordered" evidence="1">
    <location>
        <begin position="503"/>
        <end position="527"/>
    </location>
</feature>
<feature type="domain" description="SAM-like" evidence="3">
    <location>
        <begin position="840"/>
        <end position="920"/>
    </location>
</feature>
<evidence type="ECO:0000256" key="1">
    <source>
        <dbReference type="SAM" id="MobiDB-lite"/>
    </source>
</evidence>
<comment type="caution">
    <text evidence="4">The sequence shown here is derived from an EMBL/GenBank/DDBJ whole genome shotgun (WGS) entry which is preliminary data.</text>
</comment>
<name>A0A135U5S5_9PEZI</name>
<evidence type="ECO:0000313" key="5">
    <source>
        <dbReference type="Proteomes" id="UP000070121"/>
    </source>
</evidence>
<dbReference type="Proteomes" id="UP000070121">
    <property type="component" value="Unassembled WGS sequence"/>
</dbReference>
<organism evidence="4 5">
    <name type="scientific">Colletotrichum salicis</name>
    <dbReference type="NCBI Taxonomy" id="1209931"/>
    <lineage>
        <taxon>Eukaryota</taxon>
        <taxon>Fungi</taxon>
        <taxon>Dikarya</taxon>
        <taxon>Ascomycota</taxon>
        <taxon>Pezizomycotina</taxon>
        <taxon>Sordariomycetes</taxon>
        <taxon>Hypocreomycetidae</taxon>
        <taxon>Glomerellales</taxon>
        <taxon>Glomerellaceae</taxon>
        <taxon>Colletotrichum</taxon>
        <taxon>Colletotrichum acutatum species complex</taxon>
    </lineage>
</organism>
<sequence>MATEATGPAEYALIQELFINPKIYNPTHPKDIAERLQESPHVKYTQHLVETPELPSFTVPEPIFTPEIDLQDESAEDVFAKSIQVFPPEDIFKLSMEASIPHTRFSHAILKLDLPSLRSDPRHDFKALGRLISETKCIGFFRKPNTLPHEPVNDAKDEGLGLPLSAIHFHGQLARGSEPDELDYTEEDLAYVAESTYVEWSKKDFEQLITLEMSIMAKRVEAMTPPLIMTPFDATGNTKLFIPDADVREIHKFLDPESLLEEDLGISRHILDEPYDDFEFLDACTSDILGVPSDTPSFDTPTPPPKIIASAVEVPILPKSDEHIPRSEGEEAFRAIMRDTAEFTLRNVPGPSMSSPCLEEESRFNEQFNLLLAGRADTMTRKLEQEQVEVIDAIARMKPPVLDFSIPTSDWQGVAHDPDEMFLWILNQNIDHLTSPPWPRNRQEQTDMRWIPFPSSLGLVDVRESVGDGKVLQHLLNRRWSTALLTSADYVRKIRTVKVLRPEDDDEELPMPWEEEQAQSSSSTPRDDILQLIRKRKQEQVAKDDLIDQESPTVGVKHRRTSTQSKPTKIHGPGLLLGENESNAAGRLLANYMDLRGAKRVKSPFDPLFPTTKRKASQAPAPIARQVPSKPKTPQSTKKKAPIDAPVPAIGHTSGPSRIIISTTLPREIISALQAKLPDIDLVDRDFSRHNTRVWSPGSVKTVEKPSPLSYEADIISSPTTGIIITTILKVRQKPLPGSKIQLSQLRDRVAKVAPLYEQLLILVSEGNPTAEHIGPLNAADTAVYTSFVAFACSVSNSSGCTIDVAYVAGGQKTLAHWTCALVSTHLKEASHEVQQVIMSEETEWEVFLRHAGFNMYAAQVALAVVKGGHPVADVNGDGGGNNHQDRTLVRFLKMSPSERASALKGFLGGGSLVDRVNARLG</sequence>
<accession>A0A135U5S5</accession>
<feature type="region of interest" description="Disordered" evidence="1">
    <location>
        <begin position="606"/>
        <end position="652"/>
    </location>
</feature>
<protein>
    <submittedName>
        <fullName evidence="4">Uncharacterized protein</fullName>
    </submittedName>
</protein>
<dbReference type="InterPro" id="IPR055528">
    <property type="entry name" value="DUF7102"/>
</dbReference>
<dbReference type="OrthoDB" id="3647246at2759"/>
<proteinExistence type="predicted"/>
<evidence type="ECO:0000259" key="2">
    <source>
        <dbReference type="Pfam" id="PF23394"/>
    </source>
</evidence>
<feature type="domain" description="DUF7102" evidence="2">
    <location>
        <begin position="659"/>
        <end position="828"/>
    </location>
</feature>